<dbReference type="InterPro" id="IPR020858">
    <property type="entry name" value="Serum_albumin-like"/>
</dbReference>
<dbReference type="SMR" id="A2V8B9"/>
<proteinExistence type="evidence at transcript level"/>
<organism evidence="7">
    <name type="scientific">Lethenteron camtschaticum</name>
    <name type="common">Japanese lamprey</name>
    <name type="synonym">Lampetra japonica</name>
    <dbReference type="NCBI Taxonomy" id="980415"/>
    <lineage>
        <taxon>Eukaryota</taxon>
        <taxon>Metazoa</taxon>
        <taxon>Chordata</taxon>
        <taxon>Craniata</taxon>
        <taxon>Vertebrata</taxon>
        <taxon>Cyclostomata</taxon>
        <taxon>Hyperoartia</taxon>
        <taxon>Petromyzontiformes</taxon>
        <taxon>Petromyzontidae</taxon>
        <taxon>Lethenteron</taxon>
    </lineage>
</organism>
<dbReference type="PRINTS" id="PR00802">
    <property type="entry name" value="SERUMALBUMIN"/>
</dbReference>
<dbReference type="Gene3D" id="1.10.246.10">
    <property type="match status" value="14"/>
</dbReference>
<feature type="domain" description="Albumin" evidence="6">
    <location>
        <begin position="808"/>
        <end position="1010"/>
    </location>
</feature>
<accession>A2V8B9</accession>
<feature type="domain" description="Albumin" evidence="6">
    <location>
        <begin position="29"/>
        <end position="226"/>
    </location>
</feature>
<feature type="domain" description="Albumin" evidence="6">
    <location>
        <begin position="1011"/>
        <end position="1204"/>
    </location>
</feature>
<evidence type="ECO:0000256" key="2">
    <source>
        <dbReference type="ARBA" id="ARBA00022525"/>
    </source>
</evidence>
<dbReference type="PROSITE" id="PS00212">
    <property type="entry name" value="ALBUMIN_1"/>
    <property type="match status" value="4"/>
</dbReference>
<evidence type="ECO:0000256" key="3">
    <source>
        <dbReference type="ARBA" id="ARBA00022737"/>
    </source>
</evidence>
<evidence type="ECO:0000313" key="7">
    <source>
        <dbReference type="EMBL" id="BAF47283.1"/>
    </source>
</evidence>
<reference evidence="7" key="1">
    <citation type="submission" date="2007-02" db="EMBL/GenBank/DDBJ databases">
        <title>Structural studies on river lamprey plasma albumin.</title>
        <authorList>
            <person name="Koizumi S."/>
            <person name="Yazawa Y."/>
            <person name="Takagi T."/>
        </authorList>
    </citation>
    <scope>NUCLEOTIDE SEQUENCE</scope>
    <source>
        <tissue evidence="7">Liver</tissue>
    </source>
</reference>
<name>A2V8B9_LETCA</name>
<dbReference type="InterPro" id="IPR000264">
    <property type="entry name" value="ALB/AFP/VDB"/>
</dbReference>
<dbReference type="SMART" id="SM00103">
    <property type="entry name" value="ALBUMIN"/>
    <property type="match status" value="7"/>
</dbReference>
<dbReference type="EMBL" id="AB294234">
    <property type="protein sequence ID" value="BAF47283.1"/>
    <property type="molecule type" value="mRNA"/>
</dbReference>
<feature type="domain" description="Albumin" evidence="6">
    <location>
        <begin position="1205"/>
        <end position="1400"/>
    </location>
</feature>
<dbReference type="GO" id="GO:0005737">
    <property type="term" value="C:cytoplasm"/>
    <property type="evidence" value="ECO:0007669"/>
    <property type="project" value="TreeGrafter"/>
</dbReference>
<protein>
    <submittedName>
        <fullName evidence="7">Plasma albumin</fullName>
    </submittedName>
</protein>
<evidence type="ECO:0000256" key="1">
    <source>
        <dbReference type="ARBA" id="ARBA00004613"/>
    </source>
</evidence>
<feature type="domain" description="Albumin" evidence="6">
    <location>
        <begin position="605"/>
        <end position="807"/>
    </location>
</feature>
<dbReference type="PROSITE" id="PS51438">
    <property type="entry name" value="ALBUMIN_2"/>
    <property type="match status" value="7"/>
</dbReference>
<keyword evidence="5" id="KW-0732">Signal</keyword>
<dbReference type="Pfam" id="PF00273">
    <property type="entry name" value="Serum_albumin"/>
    <property type="match status" value="7"/>
</dbReference>
<dbReference type="GO" id="GO:0072562">
    <property type="term" value="C:blood microparticle"/>
    <property type="evidence" value="ECO:0007669"/>
    <property type="project" value="TreeGrafter"/>
</dbReference>
<sequence>MGITMLTICIAMLGFMSSGLVESRGVMRREAESFQNLKTRICGGLNGLGEDAYRSHCVVYFTKRLGVVSLDHVEILANHCLRIAKQCCDVGAADNCLLTELEAVPEQICTHLPEAKDVPLVGRCCALSGAERYVCFDQSGGDGAWTHALPVTSPAEYDSSTVCTLHATANGRLYDTLLWEFSRRYPSASDSHLIALTNEFITGITTCCLVEQEHEPCLLALREDFKHKLIEASQRSQNLCKALKALGKDTFEDRMIVKFTQRAPGAPFDLIHKLAHRFEVLAEKCCELGHADRCLVEERYTVDDELCSEQSFIATAPRLFRCCSLSGGSRAHCLETAPLPETSDQAPSATPTLPLSEQCTMWTEKAAEFHNRVVWQIAHRYPTAGVGQVEALAKHYLDHLTTCCASEDKDTCMATEVAEFKSQLEKVHAKSEWWCKMSQLLGTDRFNLLLIVKYSQRVPQATFEQVEEVSHHFALITRKCCSQRNDGSCFLEERHALHDELCRDEVWLSGLPEVSRCCALDGRERIVCFNEVSSHGNVTVDDHPELCSSSLCSKYNDLGFQFKQRVAYEFGRRFPKAAMGQMRDLISKYLSMVQRCCGAISDFRMDVHEAELRAHRLCVDAHQLGEEKLADRIMIGLAQRISDASFLNVSSAALHFAQSVTKCCDADHEKTCFMEQEFALEDQVCSDMEALSHMASVARCCQLHPYERSVCFRSLRSTSTSTPSSTPGVVKVDNSLPGHEEECRAVKSGSHSLVDRVMFEFARRHPRASVSQIESLARLYTQLAQHCCSLADAEQEACLNSARSQARNKALMALRRSERICNTLSAIGKEKFEDRIVIAISQKAADASFEQILEISERMARGLARCCEQGQNVGCLMDHRHALHEAICSTPSGSLPQSVAGCCNSPATATATSATTDSALENRDRCFDNLQANVTLSHSPFYSDAKLCSMRLRMPHRFLERFLWEFGRRHPQAALSQVEELAERFAKMADSCCGKVDSASCFTQQRHAIHMEIRHAYAEVQHICGSLHSRGEDTFTQREVTLLSQKAPNASFEKVSQLARHFLSLARKCCAPDHAAGCFLEERYAIHDELCHDDEVVEQVAGLAACCALSGSARAKCLEQLPRAEQTGQREMPHFDEQKICVLRSENPEMLMEKILYEFGRRHPDSAVSEVKHFAQKFSHSVTECCASDKTHDCFVEKRAAIEKVIKDEEAKGQATCQHMKTEGINHFEQLVMVNYAKAARSLTMENVVEFAHRFARDAHQCCEHDTHCLLDESLHLHAEMCGDHSYITAHPGAAKCCKSDVSEQGACFKNHEDTHRAEELLTAPAGPEPPSAERVCLRYRQFPEKFVNLALYEFAHRLPSLESSVLRTKALAYADFTDDCCRAVDKTACFTEKLKATQAW</sequence>
<dbReference type="PANTHER" id="PTHR11385:SF14">
    <property type="entry name" value="AFAMIN"/>
    <property type="match status" value="1"/>
</dbReference>
<dbReference type="InterPro" id="IPR014760">
    <property type="entry name" value="Serum_albumin_N"/>
</dbReference>
<comment type="subcellular location">
    <subcellularLocation>
        <location evidence="1">Secreted</location>
    </subcellularLocation>
</comment>
<dbReference type="SUPFAM" id="SSF48552">
    <property type="entry name" value="Serum albumin-like"/>
    <property type="match status" value="7"/>
</dbReference>
<feature type="signal peptide" evidence="5">
    <location>
        <begin position="1"/>
        <end position="23"/>
    </location>
</feature>
<keyword evidence="2" id="KW-0964">Secreted</keyword>
<dbReference type="InterPro" id="IPR020857">
    <property type="entry name" value="Serum_albumin_CS"/>
</dbReference>
<dbReference type="GO" id="GO:0036094">
    <property type="term" value="F:small molecule binding"/>
    <property type="evidence" value="ECO:0007669"/>
    <property type="project" value="TreeGrafter"/>
</dbReference>
<feature type="domain" description="Albumin" evidence="6">
    <location>
        <begin position="423"/>
        <end position="604"/>
    </location>
</feature>
<evidence type="ECO:0000256" key="5">
    <source>
        <dbReference type="SAM" id="SignalP"/>
    </source>
</evidence>
<feature type="domain" description="Albumin" evidence="6">
    <location>
        <begin position="227"/>
        <end position="422"/>
    </location>
</feature>
<dbReference type="CDD" id="cd00015">
    <property type="entry name" value="ALBUMIN"/>
    <property type="match status" value="2"/>
</dbReference>
<feature type="chain" id="PRO_5002647559" evidence="5">
    <location>
        <begin position="24"/>
        <end position="1401"/>
    </location>
</feature>
<evidence type="ECO:0000256" key="4">
    <source>
        <dbReference type="ARBA" id="ARBA00023157"/>
    </source>
</evidence>
<keyword evidence="3" id="KW-0677">Repeat</keyword>
<dbReference type="PANTHER" id="PTHR11385">
    <property type="entry name" value="SERUM ALBUMIN-RELATED"/>
    <property type="match status" value="1"/>
</dbReference>
<evidence type="ECO:0000259" key="6">
    <source>
        <dbReference type="PROSITE" id="PS51438"/>
    </source>
</evidence>
<keyword evidence="4" id="KW-1015">Disulfide bond</keyword>